<dbReference type="PANTHER" id="PTHR15678:SF6">
    <property type="entry name" value="BRIDGE-LIKE LIPID TRANSFER PROTEIN FAMILY MEMBER 2"/>
    <property type="match status" value="1"/>
</dbReference>
<feature type="non-terminal residue" evidence="1">
    <location>
        <position position="1"/>
    </location>
</feature>
<dbReference type="PANTHER" id="PTHR15678">
    <property type="entry name" value="ANTIGEN MLAA-22-RELATED"/>
    <property type="match status" value="1"/>
</dbReference>
<evidence type="ECO:0000313" key="1">
    <source>
        <dbReference type="EMBL" id="CEK60495.1"/>
    </source>
</evidence>
<accession>A0A0B6YYG1</accession>
<gene>
    <name evidence="1" type="primary">ORF39556</name>
</gene>
<dbReference type="Pfam" id="PF10344">
    <property type="entry name" value="Hobbit"/>
    <property type="match status" value="1"/>
</dbReference>
<organism evidence="1">
    <name type="scientific">Arion vulgaris</name>
    <dbReference type="NCBI Taxonomy" id="1028688"/>
    <lineage>
        <taxon>Eukaryota</taxon>
        <taxon>Metazoa</taxon>
        <taxon>Spiralia</taxon>
        <taxon>Lophotrochozoa</taxon>
        <taxon>Mollusca</taxon>
        <taxon>Gastropoda</taxon>
        <taxon>Heterobranchia</taxon>
        <taxon>Euthyneura</taxon>
        <taxon>Panpulmonata</taxon>
        <taxon>Eupulmonata</taxon>
        <taxon>Stylommatophora</taxon>
        <taxon>Helicina</taxon>
        <taxon>Arionoidea</taxon>
        <taxon>Arionidae</taxon>
        <taxon>Arion</taxon>
    </lineage>
</organism>
<proteinExistence type="predicted"/>
<dbReference type="AlphaFoldDB" id="A0A0B6YYG1"/>
<sequence length="78" mass="9195">TWLMEDLSIIVLADTSYHGKDNVLKHMMEIDKESPFPKEPIEFVSLWCRHISASVKLWSVSLRDFPQPMVDVQNKHIW</sequence>
<dbReference type="EMBL" id="HACG01013630">
    <property type="protein sequence ID" value="CEK60495.1"/>
    <property type="molecule type" value="Transcribed_RNA"/>
</dbReference>
<reference evidence="1" key="1">
    <citation type="submission" date="2014-12" db="EMBL/GenBank/DDBJ databases">
        <title>Insight into the proteome of Arion vulgaris.</title>
        <authorList>
            <person name="Aradska J."/>
            <person name="Bulat T."/>
            <person name="Smidak R."/>
            <person name="Sarate P."/>
            <person name="Gangsoo J."/>
            <person name="Sialana F."/>
            <person name="Bilban M."/>
            <person name="Lubec G."/>
        </authorList>
    </citation>
    <scope>NUCLEOTIDE SEQUENCE</scope>
    <source>
        <tissue evidence="1">Skin</tissue>
    </source>
</reference>
<feature type="non-terminal residue" evidence="1">
    <location>
        <position position="78"/>
    </location>
</feature>
<protein>
    <submittedName>
        <fullName evidence="1">Uncharacterized protein</fullName>
    </submittedName>
</protein>
<name>A0A0B6YYG1_9EUPU</name>
<dbReference type="InterPro" id="IPR045167">
    <property type="entry name" value="Hobbit"/>
</dbReference>